<dbReference type="HOGENOM" id="CLU_030491_0_0_10"/>
<keyword evidence="8" id="KW-0472">Membrane</keyword>
<accession>K6AD71</accession>
<dbReference type="SUPFAM" id="SSF48452">
    <property type="entry name" value="TPR-like"/>
    <property type="match status" value="1"/>
</dbReference>
<evidence type="ECO:0000256" key="3">
    <source>
        <dbReference type="ARBA" id="ARBA00022737"/>
    </source>
</evidence>
<feature type="transmembrane region" description="Helical" evidence="8">
    <location>
        <begin position="366"/>
        <end position="386"/>
    </location>
</feature>
<proteinExistence type="inferred from homology"/>
<dbReference type="Pfam" id="PF13181">
    <property type="entry name" value="TPR_8"/>
    <property type="match status" value="2"/>
</dbReference>
<sequence>MNKFLLHITSFVVIILFLFMGACHNHPQAPMLLEVEKIIEEQPDSALSILNKIENINQLSEKDHATYCLLLTQAQDLNYITHTSDSLIKIAATYFEKSSDKQKASLSYYYMGRVNADLYDALKAQEYYLKALEVGEKTKDYHLLARICNNLGTLYNYQDIYDMALPVQKKALYYLEQVAELDSANISFVLRNIARTYVQTQQKDSAIFYFQKAMKYSTANNISSISLSLGNLHFDKGEYKEAEKYIDKALNLATKKNIIAPIYLSKGKLFLFMEQLDSAKFYLNKCLQSPYIYTKAGSLQRLAQISLKEKKLHDYVKYTQQYEQLRDSITNNSHMESIRVTQSMFNYQRISKEKILYEREAALRMIYIYQISIILLIILITSIILIKRERNKKKRLTELKEEQYKRSQQYIEDNKKQISQLTEMLHFKQEEMSEVERQLYEARKLMLEMENRQIFEKQGTILLLEKDFHNSSLYILKSASNLNGNLNCSKELEHYAS</sequence>
<evidence type="ECO:0000256" key="7">
    <source>
        <dbReference type="SAM" id="Coils"/>
    </source>
</evidence>
<dbReference type="eggNOG" id="COG0457">
    <property type="taxonomic scope" value="Bacteria"/>
</dbReference>
<dbReference type="SMART" id="SM00028">
    <property type="entry name" value="TPR"/>
    <property type="match status" value="5"/>
</dbReference>
<comment type="caution">
    <text evidence="9">The sequence shown here is derived from an EMBL/GenBank/DDBJ whole genome shotgun (WGS) entry which is preliminary data.</text>
</comment>
<keyword evidence="4 6" id="KW-0802">TPR repeat</keyword>
<evidence type="ECO:0000256" key="5">
    <source>
        <dbReference type="ARBA" id="ARBA00038253"/>
    </source>
</evidence>
<dbReference type="GO" id="GO:0005737">
    <property type="term" value="C:cytoplasm"/>
    <property type="evidence" value="ECO:0007669"/>
    <property type="project" value="UniProtKB-SubCell"/>
</dbReference>
<keyword evidence="8" id="KW-0812">Transmembrane</keyword>
<evidence type="ECO:0000256" key="8">
    <source>
        <dbReference type="SAM" id="Phobius"/>
    </source>
</evidence>
<reference evidence="9 10" key="1">
    <citation type="submission" date="2012-02" db="EMBL/GenBank/DDBJ databases">
        <title>The Genome Sequence of Parabacteroides johnsonii CL02T12C29.</title>
        <authorList>
            <consortium name="The Broad Institute Genome Sequencing Platform"/>
            <person name="Earl A."/>
            <person name="Ward D."/>
            <person name="Feldgarden M."/>
            <person name="Gevers D."/>
            <person name="Zitomersky N.L."/>
            <person name="Coyne M.J."/>
            <person name="Comstock L.E."/>
            <person name="Young S.K."/>
            <person name="Zeng Q."/>
            <person name="Gargeya S."/>
            <person name="Fitzgerald M."/>
            <person name="Haas B."/>
            <person name="Abouelleil A."/>
            <person name="Alvarado L."/>
            <person name="Arachchi H.M."/>
            <person name="Berlin A."/>
            <person name="Chapman S.B."/>
            <person name="Gearin G."/>
            <person name="Goldberg J."/>
            <person name="Griggs A."/>
            <person name="Gujja S."/>
            <person name="Hansen M."/>
            <person name="Heiman D."/>
            <person name="Howarth C."/>
            <person name="Larimer J."/>
            <person name="Lui A."/>
            <person name="MacDonald P.J.P."/>
            <person name="McCowen C."/>
            <person name="Montmayeur A."/>
            <person name="Murphy C."/>
            <person name="Neiman D."/>
            <person name="Pearson M."/>
            <person name="Priest M."/>
            <person name="Roberts A."/>
            <person name="Saif S."/>
            <person name="Shea T."/>
            <person name="Sisk P."/>
            <person name="Stolte C."/>
            <person name="Sykes S."/>
            <person name="Wortman J."/>
            <person name="Nusbaum C."/>
            <person name="Birren B."/>
        </authorList>
    </citation>
    <scope>NUCLEOTIDE SEQUENCE [LARGE SCALE GENOMIC DNA]</scope>
    <source>
        <strain evidence="9 10">CL02T12C29</strain>
    </source>
</reference>
<dbReference type="OrthoDB" id="1070114at2"/>
<evidence type="ECO:0000256" key="2">
    <source>
        <dbReference type="ARBA" id="ARBA00022490"/>
    </source>
</evidence>
<dbReference type="PANTHER" id="PTHR46630">
    <property type="entry name" value="TETRATRICOPEPTIDE REPEAT PROTEIN 29"/>
    <property type="match status" value="1"/>
</dbReference>
<name>K6AD71_9BACT</name>
<dbReference type="AlphaFoldDB" id="K6AD71"/>
<keyword evidence="2" id="KW-0963">Cytoplasm</keyword>
<dbReference type="InterPro" id="IPR051476">
    <property type="entry name" value="Bac_ResReg_Asp_Phosphatase"/>
</dbReference>
<dbReference type="InterPro" id="IPR011990">
    <property type="entry name" value="TPR-like_helical_dom_sf"/>
</dbReference>
<keyword evidence="3" id="KW-0677">Repeat</keyword>
<dbReference type="Pfam" id="PF13424">
    <property type="entry name" value="TPR_12"/>
    <property type="match status" value="1"/>
</dbReference>
<feature type="repeat" description="TPR" evidence="6">
    <location>
        <begin position="223"/>
        <end position="256"/>
    </location>
</feature>
<organism evidence="9 10">
    <name type="scientific">Parabacteroides johnsonii CL02T12C29</name>
    <dbReference type="NCBI Taxonomy" id="999419"/>
    <lineage>
        <taxon>Bacteria</taxon>
        <taxon>Pseudomonadati</taxon>
        <taxon>Bacteroidota</taxon>
        <taxon>Bacteroidia</taxon>
        <taxon>Bacteroidales</taxon>
        <taxon>Tannerellaceae</taxon>
        <taxon>Parabacteroides</taxon>
    </lineage>
</organism>
<feature type="coiled-coil region" evidence="7">
    <location>
        <begin position="386"/>
        <end position="452"/>
    </location>
</feature>
<dbReference type="PANTHER" id="PTHR46630:SF1">
    <property type="entry name" value="TETRATRICOPEPTIDE REPEAT PROTEIN 29"/>
    <property type="match status" value="1"/>
</dbReference>
<dbReference type="PROSITE" id="PS51257">
    <property type="entry name" value="PROKAR_LIPOPROTEIN"/>
    <property type="match status" value="1"/>
</dbReference>
<evidence type="ECO:0000313" key="9">
    <source>
        <dbReference type="EMBL" id="EKN13638.1"/>
    </source>
</evidence>
<evidence type="ECO:0000313" key="10">
    <source>
        <dbReference type="Proteomes" id="UP000001218"/>
    </source>
</evidence>
<gene>
    <name evidence="9" type="ORF">HMPREF1077_00940</name>
</gene>
<evidence type="ECO:0000256" key="4">
    <source>
        <dbReference type="ARBA" id="ARBA00022803"/>
    </source>
</evidence>
<dbReference type="Proteomes" id="UP000001218">
    <property type="component" value="Unassembled WGS sequence"/>
</dbReference>
<comment type="similarity">
    <text evidence="5">Belongs to the Rap family.</text>
</comment>
<evidence type="ECO:0000256" key="6">
    <source>
        <dbReference type="PROSITE-ProRule" id="PRU00339"/>
    </source>
</evidence>
<dbReference type="PROSITE" id="PS50005">
    <property type="entry name" value="TPR"/>
    <property type="match status" value="2"/>
</dbReference>
<dbReference type="Gene3D" id="1.25.40.10">
    <property type="entry name" value="Tetratricopeptide repeat domain"/>
    <property type="match status" value="2"/>
</dbReference>
<dbReference type="RefSeq" id="WP_008155176.1">
    <property type="nucleotide sequence ID" value="NZ_JH976465.1"/>
</dbReference>
<keyword evidence="7" id="KW-0175">Coiled coil</keyword>
<comment type="subcellular location">
    <subcellularLocation>
        <location evidence="1">Cytoplasm</location>
    </subcellularLocation>
</comment>
<dbReference type="EMBL" id="AGZP01000009">
    <property type="protein sequence ID" value="EKN13638.1"/>
    <property type="molecule type" value="Genomic_DNA"/>
</dbReference>
<evidence type="ECO:0000256" key="1">
    <source>
        <dbReference type="ARBA" id="ARBA00004496"/>
    </source>
</evidence>
<keyword evidence="8" id="KW-1133">Transmembrane helix</keyword>
<dbReference type="InterPro" id="IPR019734">
    <property type="entry name" value="TPR_rpt"/>
</dbReference>
<feature type="repeat" description="TPR" evidence="6">
    <location>
        <begin position="187"/>
        <end position="220"/>
    </location>
</feature>
<protein>
    <submittedName>
        <fullName evidence="9">Uncharacterized protein</fullName>
    </submittedName>
</protein>